<keyword evidence="4" id="KW-0378">Hydrolase</keyword>
<keyword evidence="5" id="KW-1185">Reference proteome</keyword>
<accession>A0ABU9KAF6</accession>
<dbReference type="Proteomes" id="UP001389717">
    <property type="component" value="Unassembled WGS sequence"/>
</dbReference>
<evidence type="ECO:0000256" key="2">
    <source>
        <dbReference type="SAM" id="Phobius"/>
    </source>
</evidence>
<feature type="domain" description="Capsule synthesis protein CapA" evidence="3">
    <location>
        <begin position="62"/>
        <end position="308"/>
    </location>
</feature>
<evidence type="ECO:0000259" key="3">
    <source>
        <dbReference type="SMART" id="SM00854"/>
    </source>
</evidence>
<dbReference type="EMBL" id="JBBYAF010000012">
    <property type="protein sequence ID" value="MEL3972214.1"/>
    <property type="molecule type" value="Genomic_DNA"/>
</dbReference>
<dbReference type="RefSeq" id="WP_341982267.1">
    <property type="nucleotide sequence ID" value="NZ_JBBYAF010000012.1"/>
</dbReference>
<keyword evidence="2" id="KW-0812">Transmembrane</keyword>
<proteinExistence type="inferred from homology"/>
<dbReference type="EC" id="3.1.-.-" evidence="4"/>
<dbReference type="GO" id="GO:0016787">
    <property type="term" value="F:hydrolase activity"/>
    <property type="evidence" value="ECO:0007669"/>
    <property type="project" value="UniProtKB-KW"/>
</dbReference>
<evidence type="ECO:0000256" key="1">
    <source>
        <dbReference type="ARBA" id="ARBA00005662"/>
    </source>
</evidence>
<dbReference type="SMART" id="SM00854">
    <property type="entry name" value="PGA_cap"/>
    <property type="match status" value="1"/>
</dbReference>
<keyword evidence="2" id="KW-1133">Transmembrane helix</keyword>
<evidence type="ECO:0000313" key="5">
    <source>
        <dbReference type="Proteomes" id="UP001389717"/>
    </source>
</evidence>
<protein>
    <submittedName>
        <fullName evidence="4">CapA family protein</fullName>
        <ecNumber evidence="4">3.1.-.-</ecNumber>
    </submittedName>
</protein>
<dbReference type="Gene3D" id="3.60.21.10">
    <property type="match status" value="1"/>
</dbReference>
<keyword evidence="2" id="KW-0472">Membrane</keyword>
<dbReference type="InterPro" id="IPR029052">
    <property type="entry name" value="Metallo-depent_PP-like"/>
</dbReference>
<reference evidence="4 5" key="1">
    <citation type="submission" date="2024-04" db="EMBL/GenBank/DDBJ databases">
        <title>Bacillus oryzaecorticis sp. nov., a moderately halophilic bacterium isolated from rice husks.</title>
        <authorList>
            <person name="Zhu H.-S."/>
        </authorList>
    </citation>
    <scope>NUCLEOTIDE SEQUENCE [LARGE SCALE GENOMIC DNA]</scope>
    <source>
        <strain evidence="4 5">ZC255</strain>
    </source>
</reference>
<evidence type="ECO:0000313" key="4">
    <source>
        <dbReference type="EMBL" id="MEL3972214.1"/>
    </source>
</evidence>
<organism evidence="4 5">
    <name type="scientific">Rossellomorea oryzaecorticis</name>
    <dbReference type="NCBI Taxonomy" id="1396505"/>
    <lineage>
        <taxon>Bacteria</taxon>
        <taxon>Bacillati</taxon>
        <taxon>Bacillota</taxon>
        <taxon>Bacilli</taxon>
        <taxon>Bacillales</taxon>
        <taxon>Bacillaceae</taxon>
        <taxon>Rossellomorea</taxon>
    </lineage>
</organism>
<name>A0ABU9KAF6_9BACI</name>
<gene>
    <name evidence="4" type="ORF">AAEO50_07990</name>
</gene>
<dbReference type="PANTHER" id="PTHR33393">
    <property type="entry name" value="POLYGLUTAMINE SYNTHESIS ACCESSORY PROTEIN RV0574C-RELATED"/>
    <property type="match status" value="1"/>
</dbReference>
<dbReference type="SUPFAM" id="SSF56300">
    <property type="entry name" value="Metallo-dependent phosphatases"/>
    <property type="match status" value="1"/>
</dbReference>
<dbReference type="PANTHER" id="PTHR33393:SF12">
    <property type="entry name" value="CAPSULE BIOSYNTHESIS PROTEIN CAPA"/>
    <property type="match status" value="1"/>
</dbReference>
<comment type="caution">
    <text evidence="4">The sequence shown here is derived from an EMBL/GenBank/DDBJ whole genome shotgun (WGS) entry which is preliminary data.</text>
</comment>
<dbReference type="InterPro" id="IPR019079">
    <property type="entry name" value="Capsule_synth_CapA"/>
</dbReference>
<sequence length="385" mass="42963">MNRKLYITSLMVVIPLLLVIGYLVTDQYKSWNADKQPGKKTSLLHATRGVQAEGKTMKSTASIAAIGDILLHDKVYEDAQLGSQFDFSPMFAPVKEILSQPDFLIANQESTPGGSEIGLSSYPLFNSPKEIVKSLQETGVDAVTTANNHSLDQGEEGLLSAIDYYEKISMPYVGAFKNPEDQENIRTFNVNGIKFALLSYTYGTNGIPVPEGKDYLVNLLDEQKIIAEIKKARTMDIDMVVMSLHWGNEYQRFPTDEQQRLAKVLTDNGADIIFGHHPHVLQPIQTLKTSDGRDAVVIYSLGNFLSGQKDDFKDIGGMAKVQVEKMRSPAGAVITYPSIEFYPTFVAENNYKNYRIYPLDFAQKNGFISYTEDEMVSHMMKGVPQ</sequence>
<dbReference type="Pfam" id="PF09587">
    <property type="entry name" value="PGA_cap"/>
    <property type="match status" value="1"/>
</dbReference>
<comment type="similarity">
    <text evidence="1">Belongs to the CapA family.</text>
</comment>
<feature type="transmembrane region" description="Helical" evidence="2">
    <location>
        <begin position="6"/>
        <end position="25"/>
    </location>
</feature>
<dbReference type="InterPro" id="IPR052169">
    <property type="entry name" value="CW_Biosynth-Accessory"/>
</dbReference>
<dbReference type="CDD" id="cd07381">
    <property type="entry name" value="MPP_CapA"/>
    <property type="match status" value="1"/>
</dbReference>